<accession>A0AAU3HQC3</accession>
<proteinExistence type="predicted"/>
<reference evidence="1" key="1">
    <citation type="submission" date="2022-10" db="EMBL/GenBank/DDBJ databases">
        <title>The complete genomes of actinobacterial strains from the NBC collection.</title>
        <authorList>
            <person name="Joergensen T.S."/>
            <person name="Alvarez Arevalo M."/>
            <person name="Sterndorff E.B."/>
            <person name="Faurdal D."/>
            <person name="Vuksanovic O."/>
            <person name="Mourched A.-S."/>
            <person name="Charusanti P."/>
            <person name="Shaw S."/>
            <person name="Blin K."/>
            <person name="Weber T."/>
        </authorList>
    </citation>
    <scope>NUCLEOTIDE SEQUENCE</scope>
    <source>
        <strain evidence="1">NBC_01393</strain>
    </source>
</reference>
<dbReference type="AlphaFoldDB" id="A0AAU3HQC3"/>
<organism evidence="1">
    <name type="scientific">Streptomyces sp. NBC_01393</name>
    <dbReference type="NCBI Taxonomy" id="2903851"/>
    <lineage>
        <taxon>Bacteria</taxon>
        <taxon>Bacillati</taxon>
        <taxon>Actinomycetota</taxon>
        <taxon>Actinomycetes</taxon>
        <taxon>Kitasatosporales</taxon>
        <taxon>Streptomycetaceae</taxon>
        <taxon>Streptomyces</taxon>
    </lineage>
</organism>
<sequence>MFLAFGYLLVLGLHLPSWGGTGDGCGKSSRSDAAGLARTWHVSLPEEVEKVYHCMDGQGAPYAGMSHFLFAIPGNRVESYFQSMDIEPKFHFDTRQGFEDVARMAGRDVSKVKRYESGSVSRRGLTYSLFVDEDAADSSAVYVEVISAG</sequence>
<name>A0AAU3HQC3_9ACTN</name>
<evidence type="ECO:0000313" key="1">
    <source>
        <dbReference type="EMBL" id="WTZ07394.1"/>
    </source>
</evidence>
<dbReference type="EMBL" id="CP109546">
    <property type="protein sequence ID" value="WTZ07394.1"/>
    <property type="molecule type" value="Genomic_DNA"/>
</dbReference>
<gene>
    <name evidence="1" type="ORF">OG699_04905</name>
</gene>
<protein>
    <submittedName>
        <fullName evidence="1">Uncharacterized protein</fullName>
    </submittedName>
</protein>